<dbReference type="AlphaFoldDB" id="A0A645HKU2"/>
<evidence type="ECO:0000313" key="1">
    <source>
        <dbReference type="EMBL" id="MPN39226.1"/>
    </source>
</evidence>
<organism evidence="1">
    <name type="scientific">bioreactor metagenome</name>
    <dbReference type="NCBI Taxonomy" id="1076179"/>
    <lineage>
        <taxon>unclassified sequences</taxon>
        <taxon>metagenomes</taxon>
        <taxon>ecological metagenomes</taxon>
    </lineage>
</organism>
<dbReference type="EMBL" id="VSSQ01094918">
    <property type="protein sequence ID" value="MPN39226.1"/>
    <property type="molecule type" value="Genomic_DNA"/>
</dbReference>
<comment type="caution">
    <text evidence="1">The sequence shown here is derived from an EMBL/GenBank/DDBJ whole genome shotgun (WGS) entry which is preliminary data.</text>
</comment>
<name>A0A645HKU2_9ZZZZ</name>
<protein>
    <submittedName>
        <fullName evidence="1">Uncharacterized protein</fullName>
    </submittedName>
</protein>
<gene>
    <name evidence="1" type="ORF">SDC9_186754</name>
</gene>
<proteinExistence type="predicted"/>
<accession>A0A645HKU2</accession>
<sequence>MGRPIVGRETRPIHTENDGQRLKSRIMHDAIEGTLHKRGVNGDNGMVSHGCHGRGKNNGMFFGNTYINILLRAFSGQYIQACSAGHSSRDADDIFSTFAKLEHRISENFLPGRRGRRF</sequence>
<reference evidence="1" key="1">
    <citation type="submission" date="2019-08" db="EMBL/GenBank/DDBJ databases">
        <authorList>
            <person name="Kucharzyk K."/>
            <person name="Murdoch R.W."/>
            <person name="Higgins S."/>
            <person name="Loffler F."/>
        </authorList>
    </citation>
    <scope>NUCLEOTIDE SEQUENCE</scope>
</reference>